<keyword evidence="2" id="KW-0677">Repeat</keyword>
<dbReference type="AlphaFoldDB" id="A0A6J1H9J7"/>
<evidence type="ECO:0000313" key="4">
    <source>
        <dbReference type="Proteomes" id="UP000504609"/>
    </source>
</evidence>
<dbReference type="RefSeq" id="XP_022959954.1">
    <property type="nucleotide sequence ID" value="XM_023104186.1"/>
</dbReference>
<feature type="repeat" description="PPR" evidence="3">
    <location>
        <begin position="224"/>
        <end position="258"/>
    </location>
</feature>
<dbReference type="PANTHER" id="PTHR47932">
    <property type="entry name" value="ATPASE EXPRESSION PROTEIN 3"/>
    <property type="match status" value="1"/>
</dbReference>
<dbReference type="RefSeq" id="XP_022959953.1">
    <property type="nucleotide sequence ID" value="XM_023104185.1"/>
</dbReference>
<reference evidence="5 6" key="1">
    <citation type="submission" date="2025-04" db="UniProtKB">
        <authorList>
            <consortium name="RefSeq"/>
        </authorList>
    </citation>
    <scope>IDENTIFICATION</scope>
    <source>
        <tissue evidence="5 6">Young leaves</tissue>
    </source>
</reference>
<dbReference type="Pfam" id="PF13041">
    <property type="entry name" value="PPR_2"/>
    <property type="match status" value="2"/>
</dbReference>
<feature type="repeat" description="PPR" evidence="3">
    <location>
        <begin position="438"/>
        <end position="472"/>
    </location>
</feature>
<dbReference type="InterPro" id="IPR011990">
    <property type="entry name" value="TPR-like_helical_dom_sf"/>
</dbReference>
<evidence type="ECO:0000256" key="1">
    <source>
        <dbReference type="ARBA" id="ARBA00007626"/>
    </source>
</evidence>
<feature type="repeat" description="PPR" evidence="3">
    <location>
        <begin position="367"/>
        <end position="397"/>
    </location>
</feature>
<dbReference type="SMR" id="A0A6J1H9J7"/>
<dbReference type="Pfam" id="PF01535">
    <property type="entry name" value="PPR"/>
    <property type="match status" value="5"/>
</dbReference>
<dbReference type="InterPro" id="IPR002885">
    <property type="entry name" value="PPR_rpt"/>
</dbReference>
<evidence type="ECO:0000256" key="3">
    <source>
        <dbReference type="PROSITE-ProRule" id="PRU00708"/>
    </source>
</evidence>
<keyword evidence="4" id="KW-1185">Reference proteome</keyword>
<dbReference type="GO" id="GO:0000963">
    <property type="term" value="P:mitochondrial RNA processing"/>
    <property type="evidence" value="ECO:0007669"/>
    <property type="project" value="TreeGrafter"/>
</dbReference>
<evidence type="ECO:0000313" key="7">
    <source>
        <dbReference type="RefSeq" id="XP_022959955.1"/>
    </source>
</evidence>
<dbReference type="KEGG" id="cmos:111460851"/>
<sequence>MTVRWPRLLTPTHLSQIIRKQNNPFTAYQLFNEAKCRYPNYQHNGPVYAAMINILGNSGRISEMREVIDQMKVDSCQCKDSIFSFAIKTYASHGLLEEGISLFKSLGGFNCTDRTQTFNTLLEILLNESQLDAACQLFQQSSFGWEVKSRTQSLNLLMQSLCQRGQSELALHVFKEMDYQSCYPNRLSYLILMKGLCQDGKLHEAIHLLYSMFWRISRRGSGGDIVIYRTLLFALCDNGEIEQAVEILGKILKKGLKAPKRAHYLIDLNYCRISKLTVTEIKCLINEALIKGGIPSSDSYCAMAIDLYNENETDQGDKVVSHMLAKGFWPPSSVYEAKAAALCKEGKVDDAVKVIEEETVKGSCVPTVALYNIVLNGLCRVGKSTVAMEFLKKMVKQVGLVADKETYSTLVHGLCRENRYTEACKLLEEMVIKSHWPCSNTFNTLTRGLCSVGKPYKAVMCLEEMISQGQLPELSVWNALVSSLCFNVADTDMWSKVLRQIRSC</sequence>
<feature type="repeat" description="PPR" evidence="3">
    <location>
        <begin position="403"/>
        <end position="437"/>
    </location>
</feature>
<name>A0A6J1H9J7_CUCMO</name>
<accession>A0A6J1H9J7</accession>
<feature type="repeat" description="PPR" evidence="3">
    <location>
        <begin position="150"/>
        <end position="184"/>
    </location>
</feature>
<dbReference type="Proteomes" id="UP000504609">
    <property type="component" value="Unplaced"/>
</dbReference>
<dbReference type="Gene3D" id="1.25.40.10">
    <property type="entry name" value="Tetratricopeptide repeat domain"/>
    <property type="match status" value="4"/>
</dbReference>
<dbReference type="GO" id="GO:0008380">
    <property type="term" value="P:RNA splicing"/>
    <property type="evidence" value="ECO:0007669"/>
    <property type="project" value="TreeGrafter"/>
</dbReference>
<dbReference type="GO" id="GO:0003729">
    <property type="term" value="F:mRNA binding"/>
    <property type="evidence" value="ECO:0007669"/>
    <property type="project" value="TreeGrafter"/>
</dbReference>
<dbReference type="GO" id="GO:0005739">
    <property type="term" value="C:mitochondrion"/>
    <property type="evidence" value="ECO:0007669"/>
    <property type="project" value="TreeGrafter"/>
</dbReference>
<evidence type="ECO:0000313" key="5">
    <source>
        <dbReference type="RefSeq" id="XP_022959953.1"/>
    </source>
</evidence>
<proteinExistence type="inferred from homology"/>
<comment type="similarity">
    <text evidence="1">Belongs to the PPR family. P subfamily.</text>
</comment>
<feature type="repeat" description="PPR" evidence="3">
    <location>
        <begin position="44"/>
        <end position="78"/>
    </location>
</feature>
<gene>
    <name evidence="5 6 7" type="primary">LOC111460851</name>
</gene>
<dbReference type="GeneID" id="111460851"/>
<dbReference type="PROSITE" id="PS51375">
    <property type="entry name" value="PPR"/>
    <property type="match status" value="6"/>
</dbReference>
<evidence type="ECO:0000256" key="2">
    <source>
        <dbReference type="ARBA" id="ARBA00022737"/>
    </source>
</evidence>
<evidence type="ECO:0000313" key="6">
    <source>
        <dbReference type="RefSeq" id="XP_022959954.1"/>
    </source>
</evidence>
<dbReference type="PANTHER" id="PTHR47932:SF36">
    <property type="entry name" value="PENTACOTRIPEPTIDE-REPEAT REGION OF PRORP DOMAIN-CONTAINING PROTEIN"/>
    <property type="match status" value="1"/>
</dbReference>
<protein>
    <submittedName>
        <fullName evidence="5 6">Pentatricopeptide repeat-containing protein At1g05600</fullName>
    </submittedName>
</protein>
<organism evidence="4 6">
    <name type="scientific">Cucurbita moschata</name>
    <name type="common">Winter crookneck squash</name>
    <name type="synonym">Cucurbita pepo var. moschata</name>
    <dbReference type="NCBI Taxonomy" id="3662"/>
    <lineage>
        <taxon>Eukaryota</taxon>
        <taxon>Viridiplantae</taxon>
        <taxon>Streptophyta</taxon>
        <taxon>Embryophyta</taxon>
        <taxon>Tracheophyta</taxon>
        <taxon>Spermatophyta</taxon>
        <taxon>Magnoliopsida</taxon>
        <taxon>eudicotyledons</taxon>
        <taxon>Gunneridae</taxon>
        <taxon>Pentapetalae</taxon>
        <taxon>rosids</taxon>
        <taxon>fabids</taxon>
        <taxon>Cucurbitales</taxon>
        <taxon>Cucurbitaceae</taxon>
        <taxon>Cucurbiteae</taxon>
        <taxon>Cucurbita</taxon>
    </lineage>
</organism>
<dbReference type="RefSeq" id="XP_022959955.1">
    <property type="nucleotide sequence ID" value="XM_023104187.1"/>
</dbReference>
<dbReference type="NCBIfam" id="TIGR00756">
    <property type="entry name" value="PPR"/>
    <property type="match status" value="5"/>
</dbReference>